<reference evidence="1 2" key="1">
    <citation type="journal article" date="2016" name="Genome Biol. Evol.">
        <title>Gene Family Evolution Reflects Adaptation to Soil Environmental Stressors in the Genome of the Collembolan Orchesella cincta.</title>
        <authorList>
            <person name="Faddeeva-Vakhrusheva A."/>
            <person name="Derks M.F."/>
            <person name="Anvar S.Y."/>
            <person name="Agamennone V."/>
            <person name="Suring W."/>
            <person name="Smit S."/>
            <person name="van Straalen N.M."/>
            <person name="Roelofs D."/>
        </authorList>
    </citation>
    <scope>NUCLEOTIDE SEQUENCE [LARGE SCALE GENOMIC DNA]</scope>
    <source>
        <tissue evidence="1">Mixed pool</tissue>
    </source>
</reference>
<proteinExistence type="predicted"/>
<organism evidence="1 2">
    <name type="scientific">Orchesella cincta</name>
    <name type="common">Springtail</name>
    <name type="synonym">Podura cincta</name>
    <dbReference type="NCBI Taxonomy" id="48709"/>
    <lineage>
        <taxon>Eukaryota</taxon>
        <taxon>Metazoa</taxon>
        <taxon>Ecdysozoa</taxon>
        <taxon>Arthropoda</taxon>
        <taxon>Hexapoda</taxon>
        <taxon>Collembola</taxon>
        <taxon>Entomobryomorpha</taxon>
        <taxon>Entomobryoidea</taxon>
        <taxon>Orchesellidae</taxon>
        <taxon>Orchesellinae</taxon>
        <taxon>Orchesella</taxon>
    </lineage>
</organism>
<feature type="non-terminal residue" evidence="1">
    <location>
        <position position="172"/>
    </location>
</feature>
<dbReference type="AlphaFoldDB" id="A0A1D2NE43"/>
<dbReference type="EMBL" id="LJIJ01000071">
    <property type="protein sequence ID" value="ODN03502.1"/>
    <property type="molecule type" value="Genomic_DNA"/>
</dbReference>
<evidence type="ECO:0000313" key="2">
    <source>
        <dbReference type="Proteomes" id="UP000094527"/>
    </source>
</evidence>
<gene>
    <name evidence="1" type="ORF">Ocin01_03181</name>
</gene>
<comment type="caution">
    <text evidence="1">The sequence shown here is derived from an EMBL/GenBank/DDBJ whole genome shotgun (WGS) entry which is preliminary data.</text>
</comment>
<protein>
    <submittedName>
        <fullName evidence="1">Uncharacterized protein</fullName>
    </submittedName>
</protein>
<dbReference type="Proteomes" id="UP000094527">
    <property type="component" value="Unassembled WGS sequence"/>
</dbReference>
<evidence type="ECO:0000313" key="1">
    <source>
        <dbReference type="EMBL" id="ODN03502.1"/>
    </source>
</evidence>
<accession>A0A1D2NE43</accession>
<keyword evidence="2" id="KW-1185">Reference proteome</keyword>
<name>A0A1D2NE43_ORCCI</name>
<sequence>MIQVSKATAALNRISLSPTEVAWTGTSKIGSACKADKYKEYILPFQRAIFTDTTYSASPEIIKAYAKDKAADPNIDKLLCDSRGLPTNLLTHLQCDETTNTCTCLQIEDLRVNTEQVIGTTGCLAVEDSWCQETTNKLACGFGNQCIANRCTNTRKLASKAAKAISCKQFNW</sequence>